<dbReference type="STRING" id="215743.ROSMUCSMR3_01758"/>
<dbReference type="eggNOG" id="COG1670">
    <property type="taxonomic scope" value="Bacteria"/>
</dbReference>
<organism evidence="3 4">
    <name type="scientific">Roseovarius mucosus DSM 17069</name>
    <dbReference type="NCBI Taxonomy" id="1288298"/>
    <lineage>
        <taxon>Bacteria</taxon>
        <taxon>Pseudomonadati</taxon>
        <taxon>Pseudomonadota</taxon>
        <taxon>Alphaproteobacteria</taxon>
        <taxon>Rhodobacterales</taxon>
        <taxon>Roseobacteraceae</taxon>
        <taxon>Roseovarius</taxon>
    </lineage>
</organism>
<evidence type="ECO:0000313" key="4">
    <source>
        <dbReference type="Proteomes" id="UP000030021"/>
    </source>
</evidence>
<dbReference type="Pfam" id="PF13302">
    <property type="entry name" value="Acetyltransf_3"/>
    <property type="match status" value="1"/>
</dbReference>
<reference evidence="3 4" key="1">
    <citation type="submission" date="2013-01" db="EMBL/GenBank/DDBJ databases">
        <authorList>
            <person name="Fiebig A."/>
            <person name="Goeker M."/>
            <person name="Klenk H.-P.P."/>
        </authorList>
    </citation>
    <scope>NUCLEOTIDE SEQUENCE [LARGE SCALE GENOMIC DNA]</scope>
    <source>
        <strain evidence="3 4">DSM 17069</strain>
    </source>
</reference>
<evidence type="ECO:0000256" key="1">
    <source>
        <dbReference type="SAM" id="MobiDB-lite"/>
    </source>
</evidence>
<feature type="domain" description="N-acetyltransferase" evidence="2">
    <location>
        <begin position="79"/>
        <end position="236"/>
    </location>
</feature>
<dbReference type="GO" id="GO:0016747">
    <property type="term" value="F:acyltransferase activity, transferring groups other than amino-acyl groups"/>
    <property type="evidence" value="ECO:0007669"/>
    <property type="project" value="InterPro"/>
</dbReference>
<dbReference type="HOGENOM" id="CLU_1174719_0_0_5"/>
<dbReference type="PROSITE" id="PS51186">
    <property type="entry name" value="GNAT"/>
    <property type="match status" value="1"/>
</dbReference>
<dbReference type="PATRIC" id="fig|1288298.3.peg.517"/>
<sequence length="236" mass="26539">MTDRTRKSDPTGPGPAFSTSNRWDGVLTPEQKTWCEARGITLAYDPLQIGWVIAEENAPCPRSTPVAPLSWKVKTPGTLGFRRWQPQDVPAYKRLLSDPEVWQHMHEDWPGPLTDALARDLIDISGLSDHHDVLAATLDGQPIGQMRLAFGTDASSRDTAELSYWLGRDHWGRGHGRRLVRRATRRAFADHPWLSRLVAFVHPGNVASARCLRAAGYHDRGHRDDGWSCFVIYRDG</sequence>
<dbReference type="InterPro" id="IPR051531">
    <property type="entry name" value="N-acetyltransferase"/>
</dbReference>
<proteinExistence type="predicted"/>
<keyword evidence="3" id="KW-0808">Transferase</keyword>
<dbReference type="InterPro" id="IPR000182">
    <property type="entry name" value="GNAT_dom"/>
</dbReference>
<comment type="caution">
    <text evidence="3">The sequence shown here is derived from an EMBL/GenBank/DDBJ whole genome shotgun (WGS) entry which is preliminary data.</text>
</comment>
<dbReference type="SUPFAM" id="SSF55729">
    <property type="entry name" value="Acyl-CoA N-acyltransferases (Nat)"/>
    <property type="match status" value="1"/>
</dbReference>
<dbReference type="AlphaFoldDB" id="A0A0A0HTJ5"/>
<dbReference type="Proteomes" id="UP000030021">
    <property type="component" value="Unassembled WGS sequence"/>
</dbReference>
<name>A0A0A0HTJ5_9RHOB</name>
<accession>A0A0A0HTJ5</accession>
<protein>
    <submittedName>
        <fullName evidence="3">Acetyltransferase</fullName>
    </submittedName>
</protein>
<dbReference type="Gene3D" id="3.40.630.30">
    <property type="match status" value="1"/>
</dbReference>
<evidence type="ECO:0000313" key="3">
    <source>
        <dbReference type="EMBL" id="KGM89919.1"/>
    </source>
</evidence>
<gene>
    <name evidence="3" type="ORF">rosmuc_00517</name>
</gene>
<feature type="region of interest" description="Disordered" evidence="1">
    <location>
        <begin position="1"/>
        <end position="23"/>
    </location>
</feature>
<dbReference type="EMBL" id="AONH01000001">
    <property type="protein sequence ID" value="KGM89919.1"/>
    <property type="molecule type" value="Genomic_DNA"/>
</dbReference>
<dbReference type="PANTHER" id="PTHR43792">
    <property type="entry name" value="GNAT FAMILY, PUTATIVE (AFU_ORTHOLOGUE AFUA_3G00765)-RELATED-RELATED"/>
    <property type="match status" value="1"/>
</dbReference>
<evidence type="ECO:0000259" key="2">
    <source>
        <dbReference type="PROSITE" id="PS51186"/>
    </source>
</evidence>
<dbReference type="InterPro" id="IPR016181">
    <property type="entry name" value="Acyl_CoA_acyltransferase"/>
</dbReference>